<dbReference type="RefSeq" id="WP_033119160.1">
    <property type="nucleotide sequence ID" value="NZ_CALICV010000122.1"/>
</dbReference>
<keyword evidence="4" id="KW-0694">RNA-binding</keyword>
<keyword evidence="4 5" id="KW-0689">Ribosomal protein</keyword>
<protein>
    <recommendedName>
        <fullName evidence="3 4">Small ribosomal subunit protein bS6</fullName>
    </recommendedName>
</protein>
<dbReference type="GO" id="GO:0070181">
    <property type="term" value="F:small ribosomal subunit rRNA binding"/>
    <property type="evidence" value="ECO:0007669"/>
    <property type="project" value="TreeGrafter"/>
</dbReference>
<sequence length="98" mass="10975">MAKINGNYEVAYILKPELGEEATAALVAKFKAMAEARGTVAEVDEWGKRRLAYPIDDLNEGYYVFMTFTADAAFPAELDRVMRITDGVMRSMIVCKDE</sequence>
<dbReference type="EMBL" id="QEKK01000008">
    <property type="protein sequence ID" value="PVY47663.1"/>
    <property type="molecule type" value="Genomic_DNA"/>
</dbReference>
<keyword evidence="4" id="KW-0687">Ribonucleoprotein</keyword>
<dbReference type="NCBIfam" id="TIGR00166">
    <property type="entry name" value="S6"/>
    <property type="match status" value="1"/>
</dbReference>
<dbReference type="OrthoDB" id="9812702at2"/>
<dbReference type="Proteomes" id="UP000245778">
    <property type="component" value="Unassembled WGS sequence"/>
</dbReference>
<comment type="function">
    <text evidence="2 4">Binds together with bS18 to 16S ribosomal RNA.</text>
</comment>
<proteinExistence type="inferred from homology"/>
<accession>A0A0S2W7F7</accession>
<dbReference type="InterPro" id="IPR020814">
    <property type="entry name" value="Ribosomal_S6_plastid/chlpt"/>
</dbReference>
<dbReference type="InterPro" id="IPR014717">
    <property type="entry name" value="Transl_elong_EF1B/ribsomal_bS6"/>
</dbReference>
<dbReference type="AlphaFoldDB" id="A0A0S2W7F7"/>
<dbReference type="Proteomes" id="UP000064844">
    <property type="component" value="Chromosome"/>
</dbReference>
<dbReference type="PATRIC" id="fig|1297617.4.peg.2963"/>
<evidence type="ECO:0000313" key="6">
    <source>
        <dbReference type="EMBL" id="PVY47663.1"/>
    </source>
</evidence>
<evidence type="ECO:0000313" key="5">
    <source>
        <dbReference type="EMBL" id="ALP95270.1"/>
    </source>
</evidence>
<evidence type="ECO:0000313" key="7">
    <source>
        <dbReference type="Proteomes" id="UP000064844"/>
    </source>
</evidence>
<evidence type="ECO:0000313" key="8">
    <source>
        <dbReference type="Proteomes" id="UP000245778"/>
    </source>
</evidence>
<evidence type="ECO:0000256" key="2">
    <source>
        <dbReference type="ARBA" id="ARBA00035104"/>
    </source>
</evidence>
<dbReference type="STRING" id="1297617.IB211_02879c"/>
<dbReference type="CDD" id="cd00473">
    <property type="entry name" value="bS6"/>
    <property type="match status" value="1"/>
</dbReference>
<reference evidence="6 8" key="3">
    <citation type="submission" date="2018-04" db="EMBL/GenBank/DDBJ databases">
        <title>Genomic Encyclopedia of Type Strains, Phase IV (KMG-IV): sequencing the most valuable type-strain genomes for metagenomic binning, comparative biology and taxonomic classification.</title>
        <authorList>
            <person name="Goeker M."/>
        </authorList>
    </citation>
    <scope>NUCLEOTIDE SEQUENCE [LARGE SCALE GENOMIC DNA]</scope>
    <source>
        <strain evidence="6 8">DSM 26588</strain>
    </source>
</reference>
<keyword evidence="4" id="KW-0699">rRNA-binding</keyword>
<dbReference type="GO" id="GO:1990904">
    <property type="term" value="C:ribonucleoprotein complex"/>
    <property type="evidence" value="ECO:0007669"/>
    <property type="project" value="UniProtKB-KW"/>
</dbReference>
<dbReference type="EMBL" id="CP011307">
    <property type="protein sequence ID" value="ALP95270.1"/>
    <property type="molecule type" value="Genomic_DNA"/>
</dbReference>
<dbReference type="GeneID" id="93230266"/>
<organism evidence="5 7">
    <name type="scientific">Intestinimonas butyriciproducens</name>
    <dbReference type="NCBI Taxonomy" id="1297617"/>
    <lineage>
        <taxon>Bacteria</taxon>
        <taxon>Bacillati</taxon>
        <taxon>Bacillota</taxon>
        <taxon>Clostridia</taxon>
        <taxon>Eubacteriales</taxon>
        <taxon>Intestinimonas</taxon>
    </lineage>
</organism>
<dbReference type="GO" id="GO:0003735">
    <property type="term" value="F:structural constituent of ribosome"/>
    <property type="evidence" value="ECO:0007669"/>
    <property type="project" value="InterPro"/>
</dbReference>
<dbReference type="SUPFAM" id="SSF54995">
    <property type="entry name" value="Ribosomal protein S6"/>
    <property type="match status" value="1"/>
</dbReference>
<dbReference type="GO" id="GO:0006412">
    <property type="term" value="P:translation"/>
    <property type="evidence" value="ECO:0007669"/>
    <property type="project" value="UniProtKB-UniRule"/>
</dbReference>
<dbReference type="Gene3D" id="3.30.70.60">
    <property type="match status" value="1"/>
</dbReference>
<reference evidence="5 7" key="1">
    <citation type="journal article" date="2015" name="Nat. Commun.">
        <title>Production of butyrate from lysine and the Amadori product fructoselysine by a human gut commensal.</title>
        <authorList>
            <person name="Bui T.P."/>
            <person name="Ritari J."/>
            <person name="Boeren S."/>
            <person name="de Waard P."/>
            <person name="Plugge C.M."/>
            <person name="de Vos W.M."/>
        </authorList>
    </citation>
    <scope>NUCLEOTIDE SEQUENCE [LARGE SCALE GENOMIC DNA]</scope>
    <source>
        <strain evidence="5 7">AF211</strain>
    </source>
</reference>
<dbReference type="eggNOG" id="COG0360">
    <property type="taxonomic scope" value="Bacteria"/>
</dbReference>
<keyword evidence="7" id="KW-1185">Reference proteome</keyword>
<dbReference type="PANTHER" id="PTHR21011:SF1">
    <property type="entry name" value="SMALL RIBOSOMAL SUBUNIT PROTEIN BS6M"/>
    <property type="match status" value="1"/>
</dbReference>
<name>A0A0S2W7F7_9FIRM</name>
<dbReference type="InterPro" id="IPR000529">
    <property type="entry name" value="Ribosomal_bS6"/>
</dbReference>
<dbReference type="GO" id="GO:0005737">
    <property type="term" value="C:cytoplasm"/>
    <property type="evidence" value="ECO:0007669"/>
    <property type="project" value="UniProtKB-ARBA"/>
</dbReference>
<evidence type="ECO:0000256" key="4">
    <source>
        <dbReference type="HAMAP-Rule" id="MF_00360"/>
    </source>
</evidence>
<dbReference type="KEGG" id="ibu:IB211_02879c"/>
<dbReference type="InterPro" id="IPR035980">
    <property type="entry name" value="Ribosomal_bS6_sf"/>
</dbReference>
<dbReference type="GO" id="GO:0005840">
    <property type="term" value="C:ribosome"/>
    <property type="evidence" value="ECO:0007669"/>
    <property type="project" value="UniProtKB-KW"/>
</dbReference>
<evidence type="ECO:0000256" key="3">
    <source>
        <dbReference type="ARBA" id="ARBA00035294"/>
    </source>
</evidence>
<gene>
    <name evidence="4" type="primary">rpsF</name>
    <name evidence="6" type="ORF">C7373_10823</name>
    <name evidence="5" type="ORF">IB211_02879c</name>
</gene>
<dbReference type="Pfam" id="PF01250">
    <property type="entry name" value="Ribosomal_S6"/>
    <property type="match status" value="1"/>
</dbReference>
<reference evidence="7" key="2">
    <citation type="submission" date="2015-04" db="EMBL/GenBank/DDBJ databases">
        <title>A butyrogenic pathway from the amino acid lysine in a human gut commensal.</title>
        <authorList>
            <person name="de Vos W.M."/>
            <person name="Bui N.T.P."/>
            <person name="Plugge C.M."/>
            <person name="Ritari J."/>
        </authorList>
    </citation>
    <scope>NUCLEOTIDE SEQUENCE [LARGE SCALE GENOMIC DNA]</scope>
    <source>
        <strain evidence="7">AF211</strain>
    </source>
</reference>
<evidence type="ECO:0000256" key="1">
    <source>
        <dbReference type="ARBA" id="ARBA00009512"/>
    </source>
</evidence>
<comment type="similarity">
    <text evidence="1 4">Belongs to the bacterial ribosomal protein bS6 family.</text>
</comment>
<dbReference type="HAMAP" id="MF_00360">
    <property type="entry name" value="Ribosomal_bS6"/>
    <property type="match status" value="1"/>
</dbReference>
<dbReference type="PANTHER" id="PTHR21011">
    <property type="entry name" value="MITOCHONDRIAL 28S RIBOSOMAL PROTEIN S6"/>
    <property type="match status" value="1"/>
</dbReference>